<dbReference type="GO" id="GO:0006325">
    <property type="term" value="P:chromatin organization"/>
    <property type="evidence" value="ECO:0007669"/>
    <property type="project" value="UniProtKB-KW"/>
</dbReference>
<keyword evidence="5" id="KW-0677">Repeat</keyword>
<dbReference type="InterPro" id="IPR013087">
    <property type="entry name" value="Znf_C2H2_type"/>
</dbReference>
<dbReference type="SMART" id="SM00355">
    <property type="entry name" value="ZnF_C2H2"/>
    <property type="match status" value="4"/>
</dbReference>
<feature type="region of interest" description="Disordered" evidence="17">
    <location>
        <begin position="412"/>
        <end position="458"/>
    </location>
</feature>
<keyword evidence="6 16" id="KW-0863">Zinc-finger</keyword>
<dbReference type="Gene3D" id="3.30.160.60">
    <property type="entry name" value="Classic Zinc Finger"/>
    <property type="match status" value="1"/>
</dbReference>
<proteinExistence type="inferred from homology"/>
<protein>
    <recommendedName>
        <fullName evidence="15">Zinc finger protein 518B</fullName>
    </recommendedName>
</protein>
<keyword evidence="11" id="KW-0238">DNA-binding</keyword>
<organism evidence="19 20">
    <name type="scientific">Vombatus ursinus</name>
    <name type="common">Common wombat</name>
    <dbReference type="NCBI Taxonomy" id="29139"/>
    <lineage>
        <taxon>Eukaryota</taxon>
        <taxon>Metazoa</taxon>
        <taxon>Chordata</taxon>
        <taxon>Craniata</taxon>
        <taxon>Vertebrata</taxon>
        <taxon>Euteleostomi</taxon>
        <taxon>Mammalia</taxon>
        <taxon>Metatheria</taxon>
        <taxon>Diprotodontia</taxon>
        <taxon>Vombatidae</taxon>
        <taxon>Vombatus</taxon>
    </lineage>
</organism>
<dbReference type="AlphaFoldDB" id="A0A4X2JMU4"/>
<dbReference type="RefSeq" id="XP_027691854.1">
    <property type="nucleotide sequence ID" value="XM_027836053.1"/>
</dbReference>
<evidence type="ECO:0000256" key="1">
    <source>
        <dbReference type="ARBA" id="ARBA00004123"/>
    </source>
</evidence>
<dbReference type="STRING" id="29139.ENSVURP00010000434"/>
<evidence type="ECO:0000256" key="7">
    <source>
        <dbReference type="ARBA" id="ARBA00022833"/>
    </source>
</evidence>
<comment type="similarity">
    <text evidence="2">Belongs to the krueppel C2H2-type zinc-finger protein family.</text>
</comment>
<evidence type="ECO:0000256" key="17">
    <source>
        <dbReference type="SAM" id="MobiDB-lite"/>
    </source>
</evidence>
<evidence type="ECO:0000256" key="5">
    <source>
        <dbReference type="ARBA" id="ARBA00022737"/>
    </source>
</evidence>
<feature type="compositionally biased region" description="Basic and acidic residues" evidence="17">
    <location>
        <begin position="253"/>
        <end position="268"/>
    </location>
</feature>
<keyword evidence="4" id="KW-0479">Metal-binding</keyword>
<dbReference type="RefSeq" id="XP_027691852.1">
    <property type="nucleotide sequence ID" value="XM_027836051.1"/>
</dbReference>
<evidence type="ECO:0000256" key="11">
    <source>
        <dbReference type="ARBA" id="ARBA00023125"/>
    </source>
</evidence>
<accession>A0A4X2JMU4</accession>
<feature type="compositionally biased region" description="Polar residues" evidence="17">
    <location>
        <begin position="861"/>
        <end position="886"/>
    </location>
</feature>
<evidence type="ECO:0000256" key="8">
    <source>
        <dbReference type="ARBA" id="ARBA00022843"/>
    </source>
</evidence>
<dbReference type="CTD" id="85460"/>
<keyword evidence="3" id="KW-1017">Isopeptide bond</keyword>
<keyword evidence="7" id="KW-0862">Zinc</keyword>
<feature type="compositionally biased region" description="Polar residues" evidence="17">
    <location>
        <begin position="48"/>
        <end position="77"/>
    </location>
</feature>
<dbReference type="Ensembl" id="ENSVURT00010000513.1">
    <property type="protein sequence ID" value="ENSVURP00010000434.1"/>
    <property type="gene ID" value="ENSVURG00010000408.1"/>
</dbReference>
<dbReference type="GO" id="GO:0003677">
    <property type="term" value="F:DNA binding"/>
    <property type="evidence" value="ECO:0007669"/>
    <property type="project" value="UniProtKB-KW"/>
</dbReference>
<keyword evidence="13" id="KW-0539">Nucleus</keyword>
<feature type="compositionally biased region" description="Basic and acidic residues" evidence="17">
    <location>
        <begin position="412"/>
        <end position="424"/>
    </location>
</feature>
<dbReference type="PROSITE" id="PS00028">
    <property type="entry name" value="ZINC_FINGER_C2H2_1"/>
    <property type="match status" value="1"/>
</dbReference>
<keyword evidence="20" id="KW-1185">Reference proteome</keyword>
<dbReference type="RefSeq" id="XP_027691853.1">
    <property type="nucleotide sequence ID" value="XM_027836052.1"/>
</dbReference>
<dbReference type="GO" id="GO:0005634">
    <property type="term" value="C:nucleus"/>
    <property type="evidence" value="ECO:0007669"/>
    <property type="project" value="UniProtKB-SubCell"/>
</dbReference>
<keyword evidence="10" id="KW-0805">Transcription regulation</keyword>
<feature type="region of interest" description="Disordered" evidence="17">
    <location>
        <begin position="253"/>
        <end position="273"/>
    </location>
</feature>
<evidence type="ECO:0000313" key="19">
    <source>
        <dbReference type="Ensembl" id="ENSVURP00010000434.1"/>
    </source>
</evidence>
<feature type="region of interest" description="Disordered" evidence="17">
    <location>
        <begin position="861"/>
        <end position="922"/>
    </location>
</feature>
<name>A0A4X2JMU4_VOMUR</name>
<comment type="subcellular location">
    <subcellularLocation>
        <location evidence="1">Nucleus</location>
    </subcellularLocation>
</comment>
<dbReference type="InterPro" id="IPR036236">
    <property type="entry name" value="Znf_C2H2_sf"/>
</dbReference>
<feature type="domain" description="C2H2-type" evidence="18">
    <location>
        <begin position="200"/>
        <end position="227"/>
    </location>
</feature>
<dbReference type="GeneTree" id="ENSGT00940000160595"/>
<evidence type="ECO:0000256" key="4">
    <source>
        <dbReference type="ARBA" id="ARBA00022723"/>
    </source>
</evidence>
<keyword evidence="8" id="KW-0832">Ubl conjugation</keyword>
<dbReference type="RefSeq" id="XP_027691851.1">
    <property type="nucleotide sequence ID" value="XM_027836050.1"/>
</dbReference>
<evidence type="ECO:0000256" key="6">
    <source>
        <dbReference type="ARBA" id="ARBA00022771"/>
    </source>
</evidence>
<sequence>MPGPEHAEDCIPTLSLNEGLELNTQLFLEMQIKKMKEIIPQLYTNQVNDRNNSLTTSPKQLSGEYVNQPSGNETQPHGYQDTKAEDDKTSMVTCVRCRSVQKIPLQELKKDNQHSQNEDQMCFVCVKCNLGISPPFPCMNDIPSAVDSGNKDNTISRTITNQFKVKNFQPGKYYCDKCRFSTKDPLQYKKHTLQHEEIKFFCSHCNYVSYTKGEFQRHLVKHTGTFPYQCEYCDYGAVRNDYIVKHTKRVHETSGEKRPLKQAVEHQSKRTNFSKQNSEVLVNEVSKSNSFPNEPSDLSLCFFGHGDQDKAGNTISLPESKECSRDEAASAPDKACLPEPSKVNLFENENVQVELLSPAKEPVQPGMPLTVVAPAELKVPDNCLAQLIDVKVVNGTQQLVLKLIPLKEKNGLKPGGSDEGKYEFMSKSAVPNEQEKPVPIEQTPPAVERSPEKPLAVGNLHSTDYTHVKDLDCRKSSVSPVLKNTSETNQSRCESCPNSDRIGDWRQEVLSVPYRTALSPLSSRDGDIKQNNYFSSLCVVNNGALCSPMKRSGVLPHVSALSPHQDRFQNHLEKSPSDCKPPEAIGAFAERGMLPVSPGASLHRNEVGTFKMVPFSEKLKQAQVKEPSDDPNPMQDSSLHSEQSHISLIRENDIKTQDPEEVILEDLAGVTIQNSGSISSDGPIISSVFSLSSGTENIPEGIKWDNINCGTKPVNLSHKRIAQLIAATESSHSLFPLSTVEQQSSPLETPIDCVLGHNAPSHDSAPPQGLQNDAADIEQLTLEHMQHQDSEKEQTKARETRKDPVTVPGFIPKGTVLKACNSSENEHLVENKLPCDVFGNERLLPKSVAFNSLEEVGEDFSLTNESQSTGSSRNLGISLENKPNQGVTTSTVSNKSNSACSQPTEGNDQGKEGKLIFGGPSGSKIKTKQAVISKKKSKIQSDSSHLLPDVCIFMTSRHLRLMPVRTEQLIKCPRRNQPVVVLNHPDVDSIEVINVMKVVNKYKGNVLKVVLSERTCDQLGIKRHHRRLIYRNMEAVFPVKKQTMLKMKLKKIHKNSYQVVDSLPGESVQGMFKCWFCGRIYEDQEEWMSHGQRHLIEATRDWEQLSPPMGIPK</sequence>
<evidence type="ECO:0000256" key="3">
    <source>
        <dbReference type="ARBA" id="ARBA00022499"/>
    </source>
</evidence>
<feature type="compositionally biased region" description="Basic and acidic residues" evidence="17">
    <location>
        <begin position="785"/>
        <end position="804"/>
    </location>
</feature>
<dbReference type="GO" id="GO:0045944">
    <property type="term" value="P:positive regulation of transcription by RNA polymerase II"/>
    <property type="evidence" value="ECO:0007669"/>
    <property type="project" value="TreeGrafter"/>
</dbReference>
<dbReference type="GeneID" id="114023434"/>
<evidence type="ECO:0000259" key="18">
    <source>
        <dbReference type="PROSITE" id="PS50157"/>
    </source>
</evidence>
<comment type="function">
    <text evidence="14">Through its association with the EHMT1-EHMT2/G9A and PRC2/EED-EZH2 histone methyltransferase complexes may function in gene silencing, regulating repressive post-translational methylation of histone tails at promoters of target genes.</text>
</comment>
<feature type="region of interest" description="Disordered" evidence="17">
    <location>
        <begin position="48"/>
        <end position="86"/>
    </location>
</feature>
<feature type="region of interest" description="Disordered" evidence="17">
    <location>
        <begin position="622"/>
        <end position="643"/>
    </location>
</feature>
<dbReference type="OMA" id="CEYGAVR"/>
<evidence type="ECO:0000256" key="9">
    <source>
        <dbReference type="ARBA" id="ARBA00022853"/>
    </source>
</evidence>
<dbReference type="PANTHER" id="PTHR24403">
    <property type="entry name" value="ZINC FINGER PROTEIN"/>
    <property type="match status" value="1"/>
</dbReference>
<dbReference type="PROSITE" id="PS50157">
    <property type="entry name" value="ZINC_FINGER_C2H2_2"/>
    <property type="match status" value="1"/>
</dbReference>
<evidence type="ECO:0000256" key="12">
    <source>
        <dbReference type="ARBA" id="ARBA00023163"/>
    </source>
</evidence>
<evidence type="ECO:0000256" key="13">
    <source>
        <dbReference type="ARBA" id="ARBA00023242"/>
    </source>
</evidence>
<evidence type="ECO:0000256" key="10">
    <source>
        <dbReference type="ARBA" id="ARBA00023015"/>
    </source>
</evidence>
<evidence type="ECO:0000256" key="16">
    <source>
        <dbReference type="PROSITE-ProRule" id="PRU00042"/>
    </source>
</evidence>
<evidence type="ECO:0000256" key="14">
    <source>
        <dbReference type="ARBA" id="ARBA00054986"/>
    </source>
</evidence>
<dbReference type="PANTHER" id="PTHR24403:SF100">
    <property type="entry name" value="C2H2-TYPE DOMAIN-CONTAINING PROTEIN"/>
    <property type="match status" value="1"/>
</dbReference>
<evidence type="ECO:0000256" key="2">
    <source>
        <dbReference type="ARBA" id="ARBA00006991"/>
    </source>
</evidence>
<dbReference type="GO" id="GO:0008270">
    <property type="term" value="F:zinc ion binding"/>
    <property type="evidence" value="ECO:0007669"/>
    <property type="project" value="UniProtKB-KW"/>
</dbReference>
<reference evidence="20" key="1">
    <citation type="submission" date="2018-12" db="EMBL/GenBank/DDBJ databases">
        <authorList>
            <person name="Yazar S."/>
        </authorList>
    </citation>
    <scope>NUCLEOTIDE SEQUENCE [LARGE SCALE GENOMIC DNA]</scope>
</reference>
<dbReference type="FunFam" id="3.30.160.60:FF:004065">
    <property type="match status" value="1"/>
</dbReference>
<feature type="compositionally biased region" description="Low complexity" evidence="17">
    <location>
        <begin position="887"/>
        <end position="898"/>
    </location>
</feature>
<gene>
    <name evidence="19" type="primary">ZNF518B</name>
</gene>
<dbReference type="Proteomes" id="UP000314987">
    <property type="component" value="Unassembled WGS sequence"/>
</dbReference>
<feature type="region of interest" description="Disordered" evidence="17">
    <location>
        <begin position="785"/>
        <end position="808"/>
    </location>
</feature>
<evidence type="ECO:0000256" key="15">
    <source>
        <dbReference type="ARBA" id="ARBA00069540"/>
    </source>
</evidence>
<keyword evidence="9" id="KW-0156">Chromatin regulator</keyword>
<evidence type="ECO:0000313" key="20">
    <source>
        <dbReference type="Proteomes" id="UP000314987"/>
    </source>
</evidence>
<dbReference type="InterPro" id="IPR050688">
    <property type="entry name" value="Zinc_finger/UBP_domain"/>
</dbReference>
<reference evidence="19" key="2">
    <citation type="submission" date="2025-08" db="UniProtKB">
        <authorList>
            <consortium name="Ensembl"/>
        </authorList>
    </citation>
    <scope>IDENTIFICATION</scope>
</reference>
<dbReference type="SUPFAM" id="SSF57667">
    <property type="entry name" value="beta-beta-alpha zinc fingers"/>
    <property type="match status" value="1"/>
</dbReference>
<keyword evidence="12" id="KW-0804">Transcription</keyword>
<reference evidence="19" key="3">
    <citation type="submission" date="2025-09" db="UniProtKB">
        <authorList>
            <consortium name="Ensembl"/>
        </authorList>
    </citation>
    <scope>IDENTIFICATION</scope>
</reference>
<feature type="compositionally biased region" description="Polar residues" evidence="17">
    <location>
        <begin position="634"/>
        <end position="643"/>
    </location>
</feature>
<dbReference type="OrthoDB" id="8069632at2759"/>